<dbReference type="RefSeq" id="WP_144278098.1">
    <property type="nucleotide sequence ID" value="NZ_CP041730.1"/>
</dbReference>
<evidence type="ECO:0000256" key="1">
    <source>
        <dbReference type="SAM" id="MobiDB-lite"/>
    </source>
</evidence>
<sequence>MSFANTSRATLAFVEEAIPGVTPPGGDHKALRFTGESFDPQRTKTKSDEIRDDRQTNGMTTTAIDPGGAFNLEWSYKEYDDFLRGLLQGVWVSTAAAISATFTATTLTAASGTPFAALVTGQWIRISGAATPANNGWFRILARTSSTVLTFAAATFTAEGPTAAVSVNSARLSNGVKEATFTIERQLNDVGQFFTYTGLLPAKFTLQGDSTSKLTGSFEFKGRAESSGPATGLPGIKTPSQTYPITNGVRSVQGLMEGGVAMTGVTLKSFSLVVDNAPINATAIGTLGNADISAGSIAVTVSMEAYFSTGAAGLKAKYDTDTETSFAFRVVDTAGNGYAFTFPMGQVSKFSCNAGQINQYCMASVEFTFYLDPVTGKTVLIDRAGA</sequence>
<evidence type="ECO:0008006" key="4">
    <source>
        <dbReference type="Google" id="ProtNLM"/>
    </source>
</evidence>
<dbReference type="Proteomes" id="UP000317550">
    <property type="component" value="Chromosome"/>
</dbReference>
<evidence type="ECO:0000313" key="3">
    <source>
        <dbReference type="Proteomes" id="UP000317550"/>
    </source>
</evidence>
<dbReference type="AlphaFoldDB" id="A0A516SEX4"/>
<dbReference type="EMBL" id="CP041730">
    <property type="protein sequence ID" value="QDQ26704.1"/>
    <property type="molecule type" value="Genomic_DNA"/>
</dbReference>
<organism evidence="2 3">
    <name type="scientific">Chitinimonas arctica</name>
    <dbReference type="NCBI Taxonomy" id="2594795"/>
    <lineage>
        <taxon>Bacteria</taxon>
        <taxon>Pseudomonadati</taxon>
        <taxon>Pseudomonadota</taxon>
        <taxon>Betaproteobacteria</taxon>
        <taxon>Neisseriales</taxon>
        <taxon>Chitinibacteraceae</taxon>
        <taxon>Chitinimonas</taxon>
    </lineage>
</organism>
<name>A0A516SEX4_9NEIS</name>
<dbReference type="OrthoDB" id="7354005at2"/>
<evidence type="ECO:0000313" key="2">
    <source>
        <dbReference type="EMBL" id="QDQ26704.1"/>
    </source>
</evidence>
<dbReference type="Pfam" id="PF18906">
    <property type="entry name" value="Phage_tube_2"/>
    <property type="match status" value="1"/>
</dbReference>
<dbReference type="KEGG" id="cari:FNU76_10195"/>
<protein>
    <recommendedName>
        <fullName evidence="4">Phage tail protein</fullName>
    </recommendedName>
</protein>
<keyword evidence="3" id="KW-1185">Reference proteome</keyword>
<feature type="region of interest" description="Disordered" evidence="1">
    <location>
        <begin position="31"/>
        <end position="50"/>
    </location>
</feature>
<accession>A0A516SEX4</accession>
<dbReference type="InterPro" id="IPR044000">
    <property type="entry name" value="Phage_tube_2"/>
</dbReference>
<feature type="compositionally biased region" description="Basic and acidic residues" evidence="1">
    <location>
        <begin position="39"/>
        <end position="50"/>
    </location>
</feature>
<proteinExistence type="predicted"/>
<gene>
    <name evidence="2" type="ORF">FNU76_10195</name>
</gene>
<reference evidence="3" key="1">
    <citation type="submission" date="2019-07" db="EMBL/GenBank/DDBJ databases">
        <title>Chitinimonas sp. nov., isolated from Ny-Alesund, arctica soil.</title>
        <authorList>
            <person name="Xu Q."/>
            <person name="Peng F."/>
        </authorList>
    </citation>
    <scope>NUCLEOTIDE SEQUENCE [LARGE SCALE GENOMIC DNA]</scope>
    <source>
        <strain evidence="3">R3-44</strain>
    </source>
</reference>